<evidence type="ECO:0000313" key="6">
    <source>
        <dbReference type="Proteomes" id="UP000637359"/>
    </source>
</evidence>
<dbReference type="FunFam" id="3.30.300.30:FF:000008">
    <property type="entry name" value="2,3-dihydroxybenzoate-AMP ligase"/>
    <property type="match status" value="1"/>
</dbReference>
<dbReference type="PANTHER" id="PTHR43201:SF5">
    <property type="entry name" value="MEDIUM-CHAIN ACYL-COA LIGASE ACSF2, MITOCHONDRIAL"/>
    <property type="match status" value="1"/>
</dbReference>
<evidence type="ECO:0000256" key="2">
    <source>
        <dbReference type="ARBA" id="ARBA00022598"/>
    </source>
</evidence>
<feature type="domain" description="AMP-binding enzyme C-terminal" evidence="4">
    <location>
        <begin position="403"/>
        <end position="478"/>
    </location>
</feature>
<dbReference type="RefSeq" id="WP_186868441.1">
    <property type="nucleotide sequence ID" value="NZ_JACOOL010000001.1"/>
</dbReference>
<dbReference type="InterPro" id="IPR020845">
    <property type="entry name" value="AMP-binding_CS"/>
</dbReference>
<dbReference type="Gene3D" id="3.40.50.12780">
    <property type="entry name" value="N-terminal domain of ligase-like"/>
    <property type="match status" value="1"/>
</dbReference>
<evidence type="ECO:0000313" key="5">
    <source>
        <dbReference type="EMBL" id="MBC5635759.1"/>
    </source>
</evidence>
<dbReference type="PROSITE" id="PS00455">
    <property type="entry name" value="AMP_BINDING"/>
    <property type="match status" value="1"/>
</dbReference>
<dbReference type="GO" id="GO:0031956">
    <property type="term" value="F:medium-chain fatty acid-CoA ligase activity"/>
    <property type="evidence" value="ECO:0007669"/>
    <property type="project" value="TreeGrafter"/>
</dbReference>
<dbReference type="InterPro" id="IPR042099">
    <property type="entry name" value="ANL_N_sf"/>
</dbReference>
<evidence type="ECO:0000256" key="1">
    <source>
        <dbReference type="ARBA" id="ARBA00006432"/>
    </source>
</evidence>
<dbReference type="Proteomes" id="UP000637359">
    <property type="component" value="Unassembled WGS sequence"/>
</dbReference>
<organism evidence="5 6">
    <name type="scientific">Ornithinibacillus hominis</name>
    <dbReference type="NCBI Taxonomy" id="2763055"/>
    <lineage>
        <taxon>Bacteria</taxon>
        <taxon>Bacillati</taxon>
        <taxon>Bacillota</taxon>
        <taxon>Bacilli</taxon>
        <taxon>Bacillales</taxon>
        <taxon>Bacillaceae</taxon>
        <taxon>Ornithinibacillus</taxon>
    </lineage>
</organism>
<dbReference type="Gene3D" id="3.30.300.30">
    <property type="match status" value="1"/>
</dbReference>
<keyword evidence="2" id="KW-0436">Ligase</keyword>
<dbReference type="EMBL" id="JACOOL010000001">
    <property type="protein sequence ID" value="MBC5635759.1"/>
    <property type="molecule type" value="Genomic_DNA"/>
</dbReference>
<dbReference type="GO" id="GO:0006631">
    <property type="term" value="P:fatty acid metabolic process"/>
    <property type="evidence" value="ECO:0007669"/>
    <property type="project" value="TreeGrafter"/>
</dbReference>
<dbReference type="Pfam" id="PF00501">
    <property type="entry name" value="AMP-binding"/>
    <property type="match status" value="1"/>
</dbReference>
<keyword evidence="6" id="KW-1185">Reference proteome</keyword>
<proteinExistence type="inferred from homology"/>
<feature type="domain" description="AMP-dependent synthetase/ligase" evidence="3">
    <location>
        <begin position="13"/>
        <end position="353"/>
    </location>
</feature>
<dbReference type="PANTHER" id="PTHR43201">
    <property type="entry name" value="ACYL-COA SYNTHETASE"/>
    <property type="match status" value="1"/>
</dbReference>
<dbReference type="AlphaFoldDB" id="A0A923L3E8"/>
<sequence length="497" mass="55045">MGTIGSQANKVIRAYSNKIAVKFGDKSISYRTLYTRAMAITSFLKRKGLKKGDRFGVLMSNRLEYVELDLAAAYGGFIKVPLNYKLHPNEHKFQVEDANLAILIGEKDLINPIEVEVESLYVGEDYERVLAEYEGEVVTETVDENDIFAIMYTSGTTGNPKGVMLSHKNILAGALSLSLVCEVNNQDVIGHVAPLTHGANFLSHVAWLHGTTQVIYNKFNPEDFIDDIARDNVSVIFLVPTMVNLMIQHPGFDPSKMVGVKSINMAGSPIAASKLKLALEKLGTKFVETYGQVEAPMCITVMPRNELSNRLESCGRTGPFVEMKIVDQDGKELPTGEVGEIVCKGPLVMQGYWNNKEATEKTLVNGWLQTGDLGWVDQEGYLHIVDRIKDVIISGGVNIYPREVEEVLNKHTGVKETCVIGVPDDKWGESIVAYVVPNGTEIVDADELIELCKQHLASFKKPKEVYIVESLPKSSYGKILKRELKKQHLEAVGVVKE</sequence>
<reference evidence="5" key="1">
    <citation type="submission" date="2020-08" db="EMBL/GenBank/DDBJ databases">
        <title>Genome public.</title>
        <authorList>
            <person name="Liu C."/>
            <person name="Sun Q."/>
        </authorList>
    </citation>
    <scope>NUCLEOTIDE SEQUENCE</scope>
    <source>
        <strain evidence="5">BX22</strain>
    </source>
</reference>
<comment type="caution">
    <text evidence="5">The sequence shown here is derived from an EMBL/GenBank/DDBJ whole genome shotgun (WGS) entry which is preliminary data.</text>
</comment>
<dbReference type="SUPFAM" id="SSF56801">
    <property type="entry name" value="Acetyl-CoA synthetase-like"/>
    <property type="match status" value="1"/>
</dbReference>
<dbReference type="Pfam" id="PF13193">
    <property type="entry name" value="AMP-binding_C"/>
    <property type="match status" value="1"/>
</dbReference>
<evidence type="ECO:0000259" key="3">
    <source>
        <dbReference type="Pfam" id="PF00501"/>
    </source>
</evidence>
<dbReference type="InterPro" id="IPR045851">
    <property type="entry name" value="AMP-bd_C_sf"/>
</dbReference>
<accession>A0A923L3E8</accession>
<dbReference type="InterPro" id="IPR025110">
    <property type="entry name" value="AMP-bd_C"/>
</dbReference>
<name>A0A923L3E8_9BACI</name>
<protein>
    <submittedName>
        <fullName evidence="5">AMP-binding protein</fullName>
    </submittedName>
</protein>
<gene>
    <name evidence="5" type="ORF">H8S33_02855</name>
</gene>
<dbReference type="InterPro" id="IPR000873">
    <property type="entry name" value="AMP-dep_synth/lig_dom"/>
</dbReference>
<comment type="similarity">
    <text evidence="1">Belongs to the ATP-dependent AMP-binding enzyme family.</text>
</comment>
<evidence type="ECO:0000259" key="4">
    <source>
        <dbReference type="Pfam" id="PF13193"/>
    </source>
</evidence>